<reference evidence="6" key="1">
    <citation type="submission" date="2016-10" db="EMBL/GenBank/DDBJ databases">
        <authorList>
            <person name="Varghese N."/>
            <person name="Submissions S."/>
        </authorList>
    </citation>
    <scope>NUCLEOTIDE SEQUENCE [LARGE SCALE GENOMIC DNA]</scope>
    <source>
        <strain evidence="6">ATCC 25963</strain>
    </source>
</reference>
<dbReference type="RefSeq" id="WP_170136468.1">
    <property type="nucleotide sequence ID" value="NZ_FOMX01000012.1"/>
</dbReference>
<dbReference type="SUPFAM" id="SSF48452">
    <property type="entry name" value="TPR-like"/>
    <property type="match status" value="1"/>
</dbReference>
<keyword evidence="6" id="KW-1185">Reference proteome</keyword>
<accession>A0A1I1ZR15</accession>
<evidence type="ECO:0000256" key="3">
    <source>
        <dbReference type="ARBA" id="ARBA00022737"/>
    </source>
</evidence>
<evidence type="ECO:0000313" key="5">
    <source>
        <dbReference type="EMBL" id="SFE33053.1"/>
    </source>
</evidence>
<dbReference type="Gene3D" id="1.25.40.10">
    <property type="entry name" value="Tetratricopeptide repeat domain"/>
    <property type="match status" value="1"/>
</dbReference>
<gene>
    <name evidence="5" type="ORF">SAMN02745121_03863</name>
</gene>
<proteinExistence type="predicted"/>
<dbReference type="GO" id="GO:0019894">
    <property type="term" value="F:kinesin binding"/>
    <property type="evidence" value="ECO:0007669"/>
    <property type="project" value="TreeGrafter"/>
</dbReference>
<dbReference type="GO" id="GO:0005871">
    <property type="term" value="C:kinesin complex"/>
    <property type="evidence" value="ECO:0007669"/>
    <property type="project" value="InterPro"/>
</dbReference>
<dbReference type="Proteomes" id="UP000199400">
    <property type="component" value="Unassembled WGS sequence"/>
</dbReference>
<organism evidence="5 6">
    <name type="scientific">Nannocystis exedens</name>
    <dbReference type="NCBI Taxonomy" id="54"/>
    <lineage>
        <taxon>Bacteria</taxon>
        <taxon>Pseudomonadati</taxon>
        <taxon>Myxococcota</taxon>
        <taxon>Polyangia</taxon>
        <taxon>Nannocystales</taxon>
        <taxon>Nannocystaceae</taxon>
        <taxon>Nannocystis</taxon>
    </lineage>
</organism>
<dbReference type="STRING" id="54.SAMN02745121_03863"/>
<dbReference type="GO" id="GO:0005737">
    <property type="term" value="C:cytoplasm"/>
    <property type="evidence" value="ECO:0007669"/>
    <property type="project" value="UniProtKB-SubCell"/>
</dbReference>
<dbReference type="PANTHER" id="PTHR45783">
    <property type="entry name" value="KINESIN LIGHT CHAIN"/>
    <property type="match status" value="1"/>
</dbReference>
<evidence type="ECO:0000256" key="4">
    <source>
        <dbReference type="ARBA" id="ARBA00022803"/>
    </source>
</evidence>
<keyword evidence="2" id="KW-0963">Cytoplasm</keyword>
<dbReference type="PANTHER" id="PTHR45783:SF3">
    <property type="entry name" value="KINESIN LIGHT CHAIN"/>
    <property type="match status" value="1"/>
</dbReference>
<dbReference type="EMBL" id="FOMX01000012">
    <property type="protein sequence ID" value="SFE33053.1"/>
    <property type="molecule type" value="Genomic_DNA"/>
</dbReference>
<dbReference type="InterPro" id="IPR002151">
    <property type="entry name" value="Kinesin_light"/>
</dbReference>
<evidence type="ECO:0000256" key="2">
    <source>
        <dbReference type="ARBA" id="ARBA00022490"/>
    </source>
</evidence>
<keyword evidence="4" id="KW-0802">TPR repeat</keyword>
<sequence length="158" mass="16736">MIAIREKALGPDHPTVAFTLLGTARTQRATGAYDEARAHYERALAIVEKAFGPDHPAVAAALAGLAEVLLARHESAEAVGLAERAVRIGEAGGVSPDKLAGSRFALARALWHAPGPARDRDRARTLARQALDTLCTIQGRERERADVEVFLADADGAP</sequence>
<keyword evidence="3" id="KW-0677">Repeat</keyword>
<dbReference type="GO" id="GO:0007018">
    <property type="term" value="P:microtubule-based movement"/>
    <property type="evidence" value="ECO:0007669"/>
    <property type="project" value="TreeGrafter"/>
</dbReference>
<dbReference type="Pfam" id="PF13424">
    <property type="entry name" value="TPR_12"/>
    <property type="match status" value="1"/>
</dbReference>
<dbReference type="AlphaFoldDB" id="A0A1I1ZR15"/>
<comment type="subcellular location">
    <subcellularLocation>
        <location evidence="1">Cytoplasm</location>
    </subcellularLocation>
</comment>
<evidence type="ECO:0000313" key="6">
    <source>
        <dbReference type="Proteomes" id="UP000199400"/>
    </source>
</evidence>
<evidence type="ECO:0000256" key="1">
    <source>
        <dbReference type="ARBA" id="ARBA00004496"/>
    </source>
</evidence>
<protein>
    <submittedName>
        <fullName evidence="5">Tetratricopeptide repeat-containing protein</fullName>
    </submittedName>
</protein>
<dbReference type="InterPro" id="IPR011990">
    <property type="entry name" value="TPR-like_helical_dom_sf"/>
</dbReference>
<name>A0A1I1ZR15_9BACT</name>